<dbReference type="EMBL" id="CAMPGE010023348">
    <property type="protein sequence ID" value="CAI2381300.1"/>
    <property type="molecule type" value="Genomic_DNA"/>
</dbReference>
<feature type="compositionally biased region" description="Acidic residues" evidence="1">
    <location>
        <begin position="142"/>
        <end position="154"/>
    </location>
</feature>
<accession>A0AAD1XY97</accession>
<gene>
    <name evidence="3" type="ORF">ECRASSUSDP1_LOCUS22752</name>
</gene>
<sequence>MNFGNLKYYSRYSVPEGFRDILMDLVKEILRDQPEDIPKFCAEYFKALQEGREHDCLDKGARPIPPDRISRAQLDQIRGFNAENQYMDMEAEGEYMDQYGEGEYVQGEYPEGEYAEGEYAEGEYQYAEGEYGPPEGEYQGYEADEGQEEIIENE</sequence>
<feature type="domain" description="RIIa" evidence="2">
    <location>
        <begin position="16"/>
        <end position="53"/>
    </location>
</feature>
<keyword evidence="4" id="KW-1185">Reference proteome</keyword>
<name>A0AAD1XY97_EUPCR</name>
<feature type="compositionally biased region" description="Low complexity" evidence="1">
    <location>
        <begin position="128"/>
        <end position="141"/>
    </location>
</feature>
<organism evidence="3 4">
    <name type="scientific">Euplotes crassus</name>
    <dbReference type="NCBI Taxonomy" id="5936"/>
    <lineage>
        <taxon>Eukaryota</taxon>
        <taxon>Sar</taxon>
        <taxon>Alveolata</taxon>
        <taxon>Ciliophora</taxon>
        <taxon>Intramacronucleata</taxon>
        <taxon>Spirotrichea</taxon>
        <taxon>Hypotrichia</taxon>
        <taxon>Euplotida</taxon>
        <taxon>Euplotidae</taxon>
        <taxon>Moneuplotes</taxon>
    </lineage>
</organism>
<dbReference type="Pfam" id="PF02197">
    <property type="entry name" value="RIIa"/>
    <property type="match status" value="1"/>
</dbReference>
<proteinExistence type="predicted"/>
<dbReference type="InterPro" id="IPR003117">
    <property type="entry name" value="cAMP_dep_PK_reg_su_I/II_a/b"/>
</dbReference>
<dbReference type="SMART" id="SM00394">
    <property type="entry name" value="RIIa"/>
    <property type="match status" value="1"/>
</dbReference>
<dbReference type="Gene3D" id="1.20.890.10">
    <property type="entry name" value="cAMP-dependent protein kinase regulatory subunit, dimerization-anchoring domain"/>
    <property type="match status" value="1"/>
</dbReference>
<evidence type="ECO:0000313" key="3">
    <source>
        <dbReference type="EMBL" id="CAI2381300.1"/>
    </source>
</evidence>
<evidence type="ECO:0000256" key="1">
    <source>
        <dbReference type="SAM" id="MobiDB-lite"/>
    </source>
</evidence>
<reference evidence="3" key="1">
    <citation type="submission" date="2023-07" db="EMBL/GenBank/DDBJ databases">
        <authorList>
            <consortium name="AG Swart"/>
            <person name="Singh M."/>
            <person name="Singh A."/>
            <person name="Seah K."/>
            <person name="Emmerich C."/>
        </authorList>
    </citation>
    <scope>NUCLEOTIDE SEQUENCE</scope>
    <source>
        <strain evidence="3">DP1</strain>
    </source>
</reference>
<dbReference type="AlphaFoldDB" id="A0AAD1XY97"/>
<evidence type="ECO:0000259" key="2">
    <source>
        <dbReference type="SMART" id="SM00394"/>
    </source>
</evidence>
<dbReference type="SUPFAM" id="SSF47391">
    <property type="entry name" value="Dimerization-anchoring domain of cAMP-dependent PK regulatory subunit"/>
    <property type="match status" value="1"/>
</dbReference>
<dbReference type="Proteomes" id="UP001295684">
    <property type="component" value="Unassembled WGS sequence"/>
</dbReference>
<comment type="caution">
    <text evidence="3">The sequence shown here is derived from an EMBL/GenBank/DDBJ whole genome shotgun (WGS) entry which is preliminary data.</text>
</comment>
<protein>
    <recommendedName>
        <fullName evidence="2">RIIa domain-containing protein</fullName>
    </recommendedName>
</protein>
<evidence type="ECO:0000313" key="4">
    <source>
        <dbReference type="Proteomes" id="UP001295684"/>
    </source>
</evidence>
<feature type="region of interest" description="Disordered" evidence="1">
    <location>
        <begin position="128"/>
        <end position="154"/>
    </location>
</feature>